<dbReference type="Pfam" id="PF01175">
    <property type="entry name" value="Urocanase"/>
    <property type="match status" value="1"/>
</dbReference>
<evidence type="ECO:0000259" key="7">
    <source>
        <dbReference type="Pfam" id="PF17392"/>
    </source>
</evidence>
<sequence>MCPSPDKASIAPPTDKPEKNAWAQPDLEDFSILRRGIPDELPPANLGRRDPTVPHAPVRTPNLTPEGETLALRNALRYFDAKHHATLAAEFAAELRTDGHVHMYRFRPTYELKAYPFAKFRAVCRCDEAACILLMVMNNLDRRVAQYPQELITYGGNGSVLSNWAQFLVLAKYLCEMTTDQTLSMYSGHPMGLYPSSRHAPRMVVTNGMVVPNYSSKADYARMYAQGVSIYGQMTAGSYCYIGPQGIVHGTTITVLNAGRKYLGVDDLAGRVYVSSGLGGMSGAQPKAAVITGAVGVIAEVDEAALRKRHAQGWVDEVCDGGAEACVARVRAARAARRPLSIGFLGNVVDLWEAFAAAPGELLVDLGSDQTSLHNPLGGGYAPAGLTFDAGRALMVADPPAFKAAVEASLRRHVAAVNALAARGMRFWDYGNSFLLEASRAGADDIMGDIFSLGFGPYRWVCSSGDAGDLAKTDAIAAAVLREVAAAARAEGADRVADQCADNLKWIEEAGGHGLVVGSAARILYADCEGRALIAKRMNDAVRDGVLAAPVVISRDHHDVSGTDSPFRETSNVTDGSAFCADMAVQNCIGDAARGATWVALHNGGGCGWGEVTNGGFGHVLDGSDDAGAKAARMLHWDVTNGVSRRAWARNDNARFAAARAMKAEPKLKLTVPHDADDALLAAALAG</sequence>
<gene>
    <name evidence="8" type="ORF">AURANDRAFT_71046</name>
</gene>
<dbReference type="Proteomes" id="UP000002729">
    <property type="component" value="Unassembled WGS sequence"/>
</dbReference>
<dbReference type="SUPFAM" id="SSF111326">
    <property type="entry name" value="Urocanase"/>
    <property type="match status" value="1"/>
</dbReference>
<dbReference type="Pfam" id="PF17391">
    <property type="entry name" value="Urocanase_N"/>
    <property type="match status" value="1"/>
</dbReference>
<feature type="region of interest" description="Disordered" evidence="4">
    <location>
        <begin position="41"/>
        <end position="61"/>
    </location>
</feature>
<evidence type="ECO:0000256" key="2">
    <source>
        <dbReference type="ARBA" id="ARBA00023027"/>
    </source>
</evidence>
<reference evidence="8 9" key="1">
    <citation type="journal article" date="2011" name="Proc. Natl. Acad. Sci. U.S.A.">
        <title>Niche of harmful alga Aureococcus anophagefferens revealed through ecogenomics.</title>
        <authorList>
            <person name="Gobler C.J."/>
            <person name="Berry D.L."/>
            <person name="Dyhrman S.T."/>
            <person name="Wilhelm S.W."/>
            <person name="Salamov A."/>
            <person name="Lobanov A.V."/>
            <person name="Zhang Y."/>
            <person name="Collier J.L."/>
            <person name="Wurch L.L."/>
            <person name="Kustka A.B."/>
            <person name="Dill B.D."/>
            <person name="Shah M."/>
            <person name="VerBerkmoes N.C."/>
            <person name="Kuo A."/>
            <person name="Terry A."/>
            <person name="Pangilinan J."/>
            <person name="Lindquist E.A."/>
            <person name="Lucas S."/>
            <person name="Paulsen I.T."/>
            <person name="Hattenrath-Lehmann T.K."/>
            <person name="Talmage S.C."/>
            <person name="Walker E.A."/>
            <person name="Koch F."/>
            <person name="Burson A.M."/>
            <person name="Marcoval M.A."/>
            <person name="Tang Y.Z."/>
            <person name="Lecleir G.R."/>
            <person name="Coyne K.J."/>
            <person name="Berg G.M."/>
            <person name="Bertrand E.M."/>
            <person name="Saito M.A."/>
            <person name="Gladyshev V.N."/>
            <person name="Grigoriev I.V."/>
        </authorList>
    </citation>
    <scope>NUCLEOTIDE SEQUENCE [LARGE SCALE GENOMIC DNA]</scope>
    <source>
        <strain evidence="9">CCMP 1984</strain>
    </source>
</reference>
<evidence type="ECO:0000313" key="8">
    <source>
        <dbReference type="EMBL" id="EGB10750.1"/>
    </source>
</evidence>
<keyword evidence="2" id="KW-0520">NAD</keyword>
<accession>F0Y2S5</accession>
<dbReference type="GO" id="GO:0019556">
    <property type="term" value="P:L-histidine catabolic process to glutamate and formamide"/>
    <property type="evidence" value="ECO:0007669"/>
    <property type="project" value="UniProtKB-UniPathway"/>
</dbReference>
<dbReference type="eggNOG" id="ENOG502QR75">
    <property type="taxonomic scope" value="Eukaryota"/>
</dbReference>
<organism evidence="9">
    <name type="scientific">Aureococcus anophagefferens</name>
    <name type="common">Harmful bloom alga</name>
    <dbReference type="NCBI Taxonomy" id="44056"/>
    <lineage>
        <taxon>Eukaryota</taxon>
        <taxon>Sar</taxon>
        <taxon>Stramenopiles</taxon>
        <taxon>Ochrophyta</taxon>
        <taxon>Pelagophyceae</taxon>
        <taxon>Pelagomonadales</taxon>
        <taxon>Pelagomonadaceae</taxon>
        <taxon>Aureococcus</taxon>
    </lineage>
</organism>
<evidence type="ECO:0000313" key="9">
    <source>
        <dbReference type="Proteomes" id="UP000002729"/>
    </source>
</evidence>
<dbReference type="InterPro" id="IPR023636">
    <property type="entry name" value="Urocanase_CS"/>
</dbReference>
<dbReference type="PANTHER" id="PTHR12216">
    <property type="entry name" value="UROCANATE HYDRATASE"/>
    <property type="match status" value="1"/>
</dbReference>
<feature type="domain" description="Urocanase N-terminal" evidence="6">
    <location>
        <begin position="122"/>
        <end position="240"/>
    </location>
</feature>
<dbReference type="UniPathway" id="UPA00379">
    <property type="reaction ID" value="UER00550"/>
</dbReference>
<feature type="region of interest" description="Disordered" evidence="4">
    <location>
        <begin position="1"/>
        <end position="25"/>
    </location>
</feature>
<protein>
    <submittedName>
        <fullName evidence="8">Uncharacterized protein</fullName>
    </submittedName>
</protein>
<dbReference type="InterPro" id="IPR035085">
    <property type="entry name" value="Urocanase_Rossmann-like"/>
</dbReference>
<dbReference type="KEGG" id="aaf:AURANDRAFT_71046"/>
<keyword evidence="9" id="KW-1185">Reference proteome</keyword>
<proteinExistence type="predicted"/>
<dbReference type="Gene3D" id="3.40.1770.10">
    <property type="entry name" value="Urocanase superfamily"/>
    <property type="match status" value="1"/>
</dbReference>
<dbReference type="NCBIfam" id="NF003820">
    <property type="entry name" value="PRK05414.1"/>
    <property type="match status" value="1"/>
</dbReference>
<keyword evidence="3" id="KW-0456">Lyase</keyword>
<dbReference type="GO" id="GO:0016153">
    <property type="term" value="F:urocanate hydratase activity"/>
    <property type="evidence" value="ECO:0007669"/>
    <property type="project" value="InterPro"/>
</dbReference>
<name>F0Y2S5_AURAN</name>
<comment type="cofactor">
    <cofactor evidence="1">
        <name>NAD(+)</name>
        <dbReference type="ChEBI" id="CHEBI:57540"/>
    </cofactor>
</comment>
<dbReference type="Gene3D" id="3.40.50.10730">
    <property type="entry name" value="Urocanase like domains"/>
    <property type="match status" value="1"/>
</dbReference>
<dbReference type="InterPro" id="IPR023637">
    <property type="entry name" value="Urocanase-like"/>
</dbReference>
<feature type="domain" description="Urocanase C-terminal" evidence="7">
    <location>
        <begin position="449"/>
        <end position="658"/>
    </location>
</feature>
<dbReference type="OrthoDB" id="194468at2759"/>
<dbReference type="InParanoid" id="F0Y2S5"/>
<dbReference type="PANTHER" id="PTHR12216:SF3">
    <property type="entry name" value="UROCANATE HYDRATASE"/>
    <property type="match status" value="1"/>
</dbReference>
<dbReference type="InterPro" id="IPR036190">
    <property type="entry name" value="Urocanase_sf"/>
</dbReference>
<evidence type="ECO:0000256" key="1">
    <source>
        <dbReference type="ARBA" id="ARBA00001911"/>
    </source>
</evidence>
<dbReference type="AlphaFoldDB" id="F0Y2S5"/>
<dbReference type="GO" id="GO:0019557">
    <property type="term" value="P:L-histidine catabolic process to glutamate and formate"/>
    <property type="evidence" value="ECO:0007669"/>
    <property type="project" value="UniProtKB-UniPathway"/>
</dbReference>
<dbReference type="Pfam" id="PF17392">
    <property type="entry name" value="Urocanase_C"/>
    <property type="match status" value="1"/>
</dbReference>
<dbReference type="EMBL" id="GL833123">
    <property type="protein sequence ID" value="EGB10750.1"/>
    <property type="molecule type" value="Genomic_DNA"/>
</dbReference>
<evidence type="ECO:0000259" key="6">
    <source>
        <dbReference type="Pfam" id="PF17391"/>
    </source>
</evidence>
<dbReference type="InterPro" id="IPR038364">
    <property type="entry name" value="Urocanase_central_sf"/>
</dbReference>
<dbReference type="GeneID" id="20228047"/>
<evidence type="ECO:0000259" key="5">
    <source>
        <dbReference type="Pfam" id="PF01175"/>
    </source>
</evidence>
<dbReference type="OMA" id="VHFQGLP"/>
<dbReference type="InterPro" id="IPR035400">
    <property type="entry name" value="Urocanase_N"/>
</dbReference>
<dbReference type="PROSITE" id="PS01233">
    <property type="entry name" value="UROCANASE"/>
    <property type="match status" value="1"/>
</dbReference>
<dbReference type="InterPro" id="IPR035401">
    <property type="entry name" value="Urocanase_C"/>
</dbReference>
<dbReference type="RefSeq" id="XP_009034339.1">
    <property type="nucleotide sequence ID" value="XM_009036091.1"/>
</dbReference>
<evidence type="ECO:0000256" key="4">
    <source>
        <dbReference type="SAM" id="MobiDB-lite"/>
    </source>
</evidence>
<feature type="domain" description="Urocanase Rossmann-like" evidence="5">
    <location>
        <begin position="243"/>
        <end position="446"/>
    </location>
</feature>
<evidence type="ECO:0000256" key="3">
    <source>
        <dbReference type="ARBA" id="ARBA00023239"/>
    </source>
</evidence>